<dbReference type="RefSeq" id="WP_119355703.1">
    <property type="nucleotide sequence ID" value="NZ_BJXM01000004.1"/>
</dbReference>
<dbReference type="OrthoDB" id="32563at2"/>
<dbReference type="AlphaFoldDB" id="A0A399FB22"/>
<name>A0A399FB22_9DEIN</name>
<accession>A0A399FB22</accession>
<evidence type="ECO:0000313" key="2">
    <source>
        <dbReference type="Proteomes" id="UP000266178"/>
    </source>
</evidence>
<reference evidence="1 2" key="1">
    <citation type="submission" date="2018-08" db="EMBL/GenBank/DDBJ databases">
        <title>Meiothermus granaticius genome AF-68 sequencing project.</title>
        <authorList>
            <person name="Da Costa M.S."/>
            <person name="Albuquerque L."/>
            <person name="Raposo P."/>
            <person name="Froufe H.J.C."/>
            <person name="Barroso C.S."/>
            <person name="Egas C."/>
        </authorList>
    </citation>
    <scope>NUCLEOTIDE SEQUENCE [LARGE SCALE GENOMIC DNA]</scope>
    <source>
        <strain evidence="1 2">AF-68</strain>
    </source>
</reference>
<dbReference type="InterPro" id="IPR038555">
    <property type="entry name" value="Zincin_1_sf"/>
</dbReference>
<dbReference type="EMBL" id="QWLB01000002">
    <property type="protein sequence ID" value="RIH93814.1"/>
    <property type="molecule type" value="Genomic_DNA"/>
</dbReference>
<proteinExistence type="predicted"/>
<gene>
    <name evidence="1" type="ORF">Mgrana_00163</name>
</gene>
<keyword evidence="2" id="KW-1185">Reference proteome</keyword>
<comment type="caution">
    <text evidence="1">The sequence shown here is derived from an EMBL/GenBank/DDBJ whole genome shotgun (WGS) entry which is preliminary data.</text>
</comment>
<dbReference type="Pfam" id="PF06262">
    <property type="entry name" value="Zincin_1"/>
    <property type="match status" value="1"/>
</dbReference>
<sequence length="131" mass="15392">MTYEAFAELAERLWEEIPAEYKRGLQGMHVLEPLKRDPEEPQLVRLGEYLSAGYPSVLGGFEGIGRHIALYYGSFAYIARGDPGFDWEGEVWETLLHELRHHLETLAWRADLVEEDLEFLRRYRQGQNIRR</sequence>
<protein>
    <submittedName>
        <fullName evidence="1">Zincin-like metallopeptidase</fullName>
    </submittedName>
</protein>
<dbReference type="Gene3D" id="3.30.2010.20">
    <property type="match status" value="1"/>
</dbReference>
<evidence type="ECO:0000313" key="1">
    <source>
        <dbReference type="EMBL" id="RIH93814.1"/>
    </source>
</evidence>
<dbReference type="SUPFAM" id="SSF55486">
    <property type="entry name" value="Metalloproteases ('zincins'), catalytic domain"/>
    <property type="match status" value="1"/>
</dbReference>
<dbReference type="InterPro" id="IPR010428">
    <property type="entry name" value="Zincin_1"/>
</dbReference>
<organism evidence="1 2">
    <name type="scientific">Meiothermus granaticius NBRC 107808</name>
    <dbReference type="NCBI Taxonomy" id="1227551"/>
    <lineage>
        <taxon>Bacteria</taxon>
        <taxon>Thermotogati</taxon>
        <taxon>Deinococcota</taxon>
        <taxon>Deinococci</taxon>
        <taxon>Thermales</taxon>
        <taxon>Thermaceae</taxon>
        <taxon>Meiothermus</taxon>
    </lineage>
</organism>
<dbReference type="Proteomes" id="UP000266178">
    <property type="component" value="Unassembled WGS sequence"/>
</dbReference>